<evidence type="ECO:0000256" key="5">
    <source>
        <dbReference type="ARBA" id="ARBA00022989"/>
    </source>
</evidence>
<organism evidence="9 10">
    <name type="scientific">Nonomuraea dietziae</name>
    <dbReference type="NCBI Taxonomy" id="65515"/>
    <lineage>
        <taxon>Bacteria</taxon>
        <taxon>Bacillati</taxon>
        <taxon>Actinomycetota</taxon>
        <taxon>Actinomycetes</taxon>
        <taxon>Streptosporangiales</taxon>
        <taxon>Streptosporangiaceae</taxon>
        <taxon>Nonomuraea</taxon>
    </lineage>
</organism>
<keyword evidence="10" id="KW-1185">Reference proteome</keyword>
<name>A0A7W5V0C0_9ACTN</name>
<feature type="transmembrane region" description="Helical" evidence="7">
    <location>
        <begin position="47"/>
        <end position="68"/>
    </location>
</feature>
<gene>
    <name evidence="9" type="ORF">FHR33_003867</name>
</gene>
<feature type="transmembrane region" description="Helical" evidence="7">
    <location>
        <begin position="300"/>
        <end position="318"/>
    </location>
</feature>
<accession>A0A7W5V0C0</accession>
<feature type="transmembrane region" description="Helical" evidence="7">
    <location>
        <begin position="139"/>
        <end position="158"/>
    </location>
</feature>
<feature type="domain" description="ABC transmembrane type-1" evidence="8">
    <location>
        <begin position="102"/>
        <end position="319"/>
    </location>
</feature>
<dbReference type="InterPro" id="IPR000515">
    <property type="entry name" value="MetI-like"/>
</dbReference>
<dbReference type="CDD" id="cd06261">
    <property type="entry name" value="TM_PBP2"/>
    <property type="match status" value="1"/>
</dbReference>
<dbReference type="EMBL" id="JACIBV010000001">
    <property type="protein sequence ID" value="MBB3728007.1"/>
    <property type="molecule type" value="Genomic_DNA"/>
</dbReference>
<keyword evidence="6 7" id="KW-0472">Membrane</keyword>
<evidence type="ECO:0000259" key="8">
    <source>
        <dbReference type="PROSITE" id="PS50928"/>
    </source>
</evidence>
<dbReference type="Proteomes" id="UP000579945">
    <property type="component" value="Unassembled WGS sequence"/>
</dbReference>
<keyword evidence="3" id="KW-1003">Cell membrane</keyword>
<dbReference type="Gene3D" id="1.10.3720.10">
    <property type="entry name" value="MetI-like"/>
    <property type="match status" value="1"/>
</dbReference>
<feature type="transmembrane region" description="Helical" evidence="7">
    <location>
        <begin position="238"/>
        <end position="260"/>
    </location>
</feature>
<evidence type="ECO:0000256" key="6">
    <source>
        <dbReference type="ARBA" id="ARBA00023136"/>
    </source>
</evidence>
<evidence type="ECO:0000256" key="4">
    <source>
        <dbReference type="ARBA" id="ARBA00022692"/>
    </source>
</evidence>
<evidence type="ECO:0000313" key="9">
    <source>
        <dbReference type="EMBL" id="MBB3728007.1"/>
    </source>
</evidence>
<dbReference type="PANTHER" id="PTHR30193">
    <property type="entry name" value="ABC TRANSPORTER PERMEASE PROTEIN"/>
    <property type="match status" value="1"/>
</dbReference>
<feature type="transmembrane region" description="Helical" evidence="7">
    <location>
        <begin position="106"/>
        <end position="127"/>
    </location>
</feature>
<comment type="caution">
    <text evidence="9">The sequence shown here is derived from an EMBL/GenBank/DDBJ whole genome shotgun (WGS) entry which is preliminary data.</text>
</comment>
<feature type="transmembrane region" description="Helical" evidence="7">
    <location>
        <begin position="14"/>
        <end position="35"/>
    </location>
</feature>
<evidence type="ECO:0000256" key="7">
    <source>
        <dbReference type="RuleBase" id="RU363032"/>
    </source>
</evidence>
<feature type="transmembrane region" description="Helical" evidence="7">
    <location>
        <begin position="195"/>
        <end position="217"/>
    </location>
</feature>
<proteinExistence type="inferred from homology"/>
<protein>
    <submittedName>
        <fullName evidence="9">Alpha-glucoside transport system permease protein</fullName>
    </submittedName>
</protein>
<sequence>MDLDFDLSAESPKFVQLAIGVVAFLAVVGLVLLLLDRTPMRQRARLHATILLAPAVTLLTIGLIVPAVRTTLLSFMSGDGTDFVGLANYAWMFTQPEAVTVLRNTLAWVVLVPLLVTAIGLVYAVIVDHSRFESLAKTLVFLPMAISFVGAGIIWKFVYAYRPEGADQIGLLNQVVVWFGGEPRQWLLDSPLNTLFLIVVMVWIQAGFATVVLSAAIKSIPSDIVEAAKLDGAGPAQMFFRVTLPSIRPAIIVVLVTQSFGMLKLFDIVRTMTGGQFDTSVLANEMYNQAFRYGETGRGAALAVFLFVLVTPVVVYQLRTRRAVR</sequence>
<evidence type="ECO:0000256" key="2">
    <source>
        <dbReference type="ARBA" id="ARBA00022448"/>
    </source>
</evidence>
<dbReference type="Pfam" id="PF00528">
    <property type="entry name" value="BPD_transp_1"/>
    <property type="match status" value="1"/>
</dbReference>
<dbReference type="AlphaFoldDB" id="A0A7W5V0C0"/>
<dbReference type="InterPro" id="IPR051393">
    <property type="entry name" value="ABC_transporter_permease"/>
</dbReference>
<dbReference type="InterPro" id="IPR035906">
    <property type="entry name" value="MetI-like_sf"/>
</dbReference>
<keyword evidence="4 7" id="KW-0812">Transmembrane</keyword>
<dbReference type="GO" id="GO:0005886">
    <property type="term" value="C:plasma membrane"/>
    <property type="evidence" value="ECO:0007669"/>
    <property type="project" value="UniProtKB-SubCell"/>
</dbReference>
<evidence type="ECO:0000256" key="1">
    <source>
        <dbReference type="ARBA" id="ARBA00004651"/>
    </source>
</evidence>
<comment type="subcellular location">
    <subcellularLocation>
        <location evidence="1 7">Cell membrane</location>
        <topology evidence="1 7">Multi-pass membrane protein</topology>
    </subcellularLocation>
</comment>
<comment type="similarity">
    <text evidence="7">Belongs to the binding-protein-dependent transport system permease family.</text>
</comment>
<dbReference type="GO" id="GO:0055085">
    <property type="term" value="P:transmembrane transport"/>
    <property type="evidence" value="ECO:0007669"/>
    <property type="project" value="InterPro"/>
</dbReference>
<dbReference type="PROSITE" id="PS50928">
    <property type="entry name" value="ABC_TM1"/>
    <property type="match status" value="1"/>
</dbReference>
<dbReference type="PANTHER" id="PTHR30193:SF18">
    <property type="entry name" value="OSMOPROTECTIVE COMPOUNDS UPTAKE PERMEASE PROTEIN GGTC"/>
    <property type="match status" value="1"/>
</dbReference>
<reference evidence="9 10" key="1">
    <citation type="submission" date="2020-08" db="EMBL/GenBank/DDBJ databases">
        <title>Sequencing the genomes of 1000 actinobacteria strains.</title>
        <authorList>
            <person name="Klenk H.-P."/>
        </authorList>
    </citation>
    <scope>NUCLEOTIDE SEQUENCE [LARGE SCALE GENOMIC DNA]</scope>
    <source>
        <strain evidence="9 10">DSM 44320</strain>
    </source>
</reference>
<evidence type="ECO:0000313" key="10">
    <source>
        <dbReference type="Proteomes" id="UP000579945"/>
    </source>
</evidence>
<dbReference type="SUPFAM" id="SSF161098">
    <property type="entry name" value="MetI-like"/>
    <property type="match status" value="1"/>
</dbReference>
<evidence type="ECO:0000256" key="3">
    <source>
        <dbReference type="ARBA" id="ARBA00022475"/>
    </source>
</evidence>
<keyword evidence="2 7" id="KW-0813">Transport</keyword>
<keyword evidence="5 7" id="KW-1133">Transmembrane helix</keyword>